<feature type="transmembrane region" description="Helical" evidence="1">
    <location>
        <begin position="7"/>
        <end position="29"/>
    </location>
</feature>
<dbReference type="RefSeq" id="WP_090632191.1">
    <property type="nucleotide sequence ID" value="NZ_CVRB01000001.1"/>
</dbReference>
<dbReference type="STRING" id="1499688.BN000_01234"/>
<proteinExistence type="predicted"/>
<organism evidence="2 3">
    <name type="scientific">Neobacillus massiliamazoniensis</name>
    <dbReference type="NCBI Taxonomy" id="1499688"/>
    <lineage>
        <taxon>Bacteria</taxon>
        <taxon>Bacillati</taxon>
        <taxon>Bacillota</taxon>
        <taxon>Bacilli</taxon>
        <taxon>Bacillales</taxon>
        <taxon>Bacillaceae</taxon>
        <taxon>Neobacillus</taxon>
    </lineage>
</organism>
<keyword evidence="1" id="KW-1133">Transmembrane helix</keyword>
<protein>
    <submittedName>
        <fullName evidence="2">Uncharacterized protein</fullName>
    </submittedName>
</protein>
<keyword evidence="3" id="KW-1185">Reference proteome</keyword>
<reference evidence="3" key="1">
    <citation type="submission" date="2015-05" db="EMBL/GenBank/DDBJ databases">
        <authorList>
            <person name="Urmite Genomes"/>
        </authorList>
    </citation>
    <scope>NUCLEOTIDE SEQUENCE [LARGE SCALE GENOMIC DNA]</scope>
    <source>
        <strain evidence="3">LF1</strain>
    </source>
</reference>
<dbReference type="AlphaFoldDB" id="A0A0U1NTH4"/>
<feature type="transmembrane region" description="Helical" evidence="1">
    <location>
        <begin position="66"/>
        <end position="89"/>
    </location>
</feature>
<dbReference type="Proteomes" id="UP000199087">
    <property type="component" value="Unassembled WGS sequence"/>
</dbReference>
<evidence type="ECO:0000313" key="3">
    <source>
        <dbReference type="Proteomes" id="UP000199087"/>
    </source>
</evidence>
<keyword evidence="1" id="KW-0812">Transmembrane</keyword>
<dbReference type="OrthoDB" id="2878405at2"/>
<sequence>MKTRVKLVVFWGAIITAIFVAINVLRHLFGGEHRDFAKGARSEAWGRHGDFGHHQMMYGFHHHEEFHWFALLLFLLIGLAVVILFVKWLKRKAKSSNKKQLNNTPIMNSHTPVINHNGRILDQWEQKMMKKKENE</sequence>
<accession>A0A0U1NTH4</accession>
<gene>
    <name evidence="2" type="ORF">BN000_01234</name>
</gene>
<evidence type="ECO:0000313" key="2">
    <source>
        <dbReference type="EMBL" id="CRK81333.1"/>
    </source>
</evidence>
<keyword evidence="1" id="KW-0472">Membrane</keyword>
<dbReference type="EMBL" id="CVRB01000001">
    <property type="protein sequence ID" value="CRK81333.1"/>
    <property type="molecule type" value="Genomic_DNA"/>
</dbReference>
<name>A0A0U1NTH4_9BACI</name>
<evidence type="ECO:0000256" key="1">
    <source>
        <dbReference type="SAM" id="Phobius"/>
    </source>
</evidence>